<sequence length="257" mass="28697">MTRLRFFGVAAYELVNSRGQHILIDPFLDANPGSPVKSADLERVDLICVTHAAPDHYGDTFAIAKRTGARVVCGADVKQHLMALGLPGSQITATCWNIRVEIAGIQVHPLECHHWSHIKLPTGEFITGVPMAFIIHVDEGIRFYHYGDTALFSDLKLQGELYKPTHAAIGITQPWEVIHLMEGPDRVLTGEMNPHEAFLAAQWLGVRQVFPCHYINPDHEDVLTFQHYILEHYKAGNALPESILLAPGNWFDLDPVN</sequence>
<evidence type="ECO:0000313" key="3">
    <source>
        <dbReference type="Proteomes" id="UP000187941"/>
    </source>
</evidence>
<dbReference type="KEGG" id="smon:AWR27_07870"/>
<dbReference type="SMART" id="SM00849">
    <property type="entry name" value="Lactamase_B"/>
    <property type="match status" value="1"/>
</dbReference>
<dbReference type="OrthoDB" id="9789133at2"/>
<dbReference type="RefSeq" id="WP_077130689.1">
    <property type="nucleotide sequence ID" value="NZ_CP014263.1"/>
</dbReference>
<name>A0A1P9WV64_9BACT</name>
<dbReference type="AlphaFoldDB" id="A0A1P9WV64"/>
<feature type="domain" description="Metallo-beta-lactamase" evidence="1">
    <location>
        <begin position="8"/>
        <end position="213"/>
    </location>
</feature>
<dbReference type="InterPro" id="IPR050114">
    <property type="entry name" value="UPF0173_UPF0282_UlaG_hydrolase"/>
</dbReference>
<protein>
    <recommendedName>
        <fullName evidence="1">Metallo-beta-lactamase domain-containing protein</fullName>
    </recommendedName>
</protein>
<dbReference type="InterPro" id="IPR001279">
    <property type="entry name" value="Metallo-B-lactamas"/>
</dbReference>
<organism evidence="2 3">
    <name type="scientific">Spirosoma montaniterrae</name>
    <dbReference type="NCBI Taxonomy" id="1178516"/>
    <lineage>
        <taxon>Bacteria</taxon>
        <taxon>Pseudomonadati</taxon>
        <taxon>Bacteroidota</taxon>
        <taxon>Cytophagia</taxon>
        <taxon>Cytophagales</taxon>
        <taxon>Cytophagaceae</taxon>
        <taxon>Spirosoma</taxon>
    </lineage>
</organism>
<evidence type="ECO:0000259" key="1">
    <source>
        <dbReference type="SMART" id="SM00849"/>
    </source>
</evidence>
<dbReference type="InterPro" id="IPR036866">
    <property type="entry name" value="RibonucZ/Hydroxyglut_hydro"/>
</dbReference>
<dbReference type="Pfam" id="PF12706">
    <property type="entry name" value="Lactamase_B_2"/>
    <property type="match status" value="1"/>
</dbReference>
<dbReference type="Gene3D" id="3.60.15.10">
    <property type="entry name" value="Ribonuclease Z/Hydroxyacylglutathione hydrolase-like"/>
    <property type="match status" value="1"/>
</dbReference>
<reference evidence="2 3" key="1">
    <citation type="submission" date="2016-01" db="EMBL/GenBank/DDBJ databases">
        <authorList>
            <person name="Oliw E.H."/>
        </authorList>
    </citation>
    <scope>NUCLEOTIDE SEQUENCE [LARGE SCALE GENOMIC DNA]</scope>
    <source>
        <strain evidence="2 3">DY10</strain>
    </source>
</reference>
<dbReference type="STRING" id="1178516.AWR27_07870"/>
<evidence type="ECO:0000313" key="2">
    <source>
        <dbReference type="EMBL" id="AQG79249.1"/>
    </source>
</evidence>
<dbReference type="SUPFAM" id="SSF56281">
    <property type="entry name" value="Metallo-hydrolase/oxidoreductase"/>
    <property type="match status" value="1"/>
</dbReference>
<keyword evidence="3" id="KW-1185">Reference proteome</keyword>
<gene>
    <name evidence="2" type="ORF">AWR27_07870</name>
</gene>
<dbReference type="PANTHER" id="PTHR43546:SF3">
    <property type="entry name" value="UPF0173 METAL-DEPENDENT HYDROLASE MJ1163"/>
    <property type="match status" value="1"/>
</dbReference>
<dbReference type="EMBL" id="CP014263">
    <property type="protein sequence ID" value="AQG79249.1"/>
    <property type="molecule type" value="Genomic_DNA"/>
</dbReference>
<dbReference type="PANTHER" id="PTHR43546">
    <property type="entry name" value="UPF0173 METAL-DEPENDENT HYDROLASE MJ1163-RELATED"/>
    <property type="match status" value="1"/>
</dbReference>
<proteinExistence type="predicted"/>
<dbReference type="Proteomes" id="UP000187941">
    <property type="component" value="Chromosome"/>
</dbReference>
<accession>A0A1P9WV64</accession>